<comment type="caution">
    <text evidence="4">The sequence shown here is derived from an EMBL/GenBank/DDBJ whole genome shotgun (WGS) entry which is preliminary data.</text>
</comment>
<evidence type="ECO:0000259" key="3">
    <source>
        <dbReference type="PROSITE" id="PS01180"/>
    </source>
</evidence>
<reference evidence="4 5" key="1">
    <citation type="submission" date="2020-10" db="EMBL/GenBank/DDBJ databases">
        <title>Connecting structure to function with the recovery of over 1000 high-quality activated sludge metagenome-assembled genomes encoding full-length rRNA genes using long-read sequencing.</title>
        <authorList>
            <person name="Singleton C.M."/>
            <person name="Petriglieri F."/>
            <person name="Kristensen J.M."/>
            <person name="Kirkegaard R.H."/>
            <person name="Michaelsen T.Y."/>
            <person name="Andersen M.H."/>
            <person name="Karst S.M."/>
            <person name="Dueholm M.S."/>
            <person name="Nielsen P.H."/>
            <person name="Albertsen M."/>
        </authorList>
    </citation>
    <scope>NUCLEOTIDE SEQUENCE [LARGE SCALE GENOMIC DNA]</scope>
    <source>
        <strain evidence="4">Ribe_18-Q3-R11-54_BAT3C.373</strain>
    </source>
</reference>
<feature type="domain" description="CUB" evidence="3">
    <location>
        <begin position="41"/>
        <end position="145"/>
    </location>
</feature>
<organism evidence="4 5">
    <name type="scientific">Candidatus Defluviibacterium haderslevense</name>
    <dbReference type="NCBI Taxonomy" id="2981993"/>
    <lineage>
        <taxon>Bacteria</taxon>
        <taxon>Pseudomonadati</taxon>
        <taxon>Bacteroidota</taxon>
        <taxon>Saprospiria</taxon>
        <taxon>Saprospirales</taxon>
        <taxon>Saprospiraceae</taxon>
        <taxon>Candidatus Defluviibacterium</taxon>
    </lineage>
</organism>
<dbReference type="InterPro" id="IPR035914">
    <property type="entry name" value="Sperma_CUB_dom_sf"/>
</dbReference>
<evidence type="ECO:0000256" key="1">
    <source>
        <dbReference type="ARBA" id="ARBA00022737"/>
    </source>
</evidence>
<dbReference type="EMBL" id="JADKFW010000004">
    <property type="protein sequence ID" value="MBK9716545.1"/>
    <property type="molecule type" value="Genomic_DNA"/>
</dbReference>
<sequence>MNRVLQVMKSLICLVISTIVTCNMLFAQTEYMMQNNLVHDCEGILTHSQAGEDKNYDHNEDYTFTICVPRATAIILNFEFFATEKTYDVMTIYDGPDRNSPVLGTLSGILSPAPGFIARSGCVTIHFKSDDNITANGWKMNWTVIFELPAPPSLKLLSSTDCPLSDMILELGYPIPCDQIVPGNFNIFGPGASNIVEAEALDCLNGVTRKVRIKFDPPLDKPVNYRLNFAFKYIDECGKEHSLISSVLFSMNNCPFTVDIRQTDSTVCAGLCTELEAVPYADPKQVFRFLWVPGGQTTKKIKICDLDTANYYVVVTDSVSGRKDTARFMFIPLKIPKILNRIQDTVCASASNWNYVVDLPGGTFFPSKFPGQKNTTGVYEFWRHYKGNGLQSDTVCYVAPNGCKICDTVLVWPIDPGQNQKACLGGPVITLNGATPSGGTWSGSKLGPNRSFIPDTTGLFSFLYTAPNGCMATRTIEVFNNPKILNPIQDTFCASAQNWQYQVNIPGGDFYSLVIPNQQRKSGIYEFWRLPGNDSLRTDTVTYVDPNGCIVRDTIYIIPVSAGQPQSACQYSGSFQLKGASPTRGFWSGKNTDSMGIFNPIDTGTFVISYQASNGCIANKNVVVYPVPRILNPISDTVCASAANWKYNVDLGGGTFDATAIPAAQNRTGVYPFNYWSRSNQIQRDIVVYTAPNTCKTSDTLYIIPIDAGPPEAACQGSSDFDLKGNHPLGGRWMGNWVDSTGKFSPLSSGTHQIQYQAPNGCIDLKTVYVTDSIQISPVDSLCYLENFQFTFNPPGGFWRGPGIVDSVLGKVSVSKSNINQWNVFNYHINGCDRDVNVFVNKPNAGPDQGFVLGSPLFVFICSGALDWSRTT</sequence>
<dbReference type="SUPFAM" id="SSF49854">
    <property type="entry name" value="Spermadhesin, CUB domain"/>
    <property type="match status" value="1"/>
</dbReference>
<dbReference type="Pfam" id="PF00431">
    <property type="entry name" value="CUB"/>
    <property type="match status" value="1"/>
</dbReference>
<keyword evidence="2" id="KW-1015">Disulfide bond</keyword>
<evidence type="ECO:0000313" key="4">
    <source>
        <dbReference type="EMBL" id="MBK9716545.1"/>
    </source>
</evidence>
<gene>
    <name evidence="4" type="ORF">IPO85_03320</name>
</gene>
<dbReference type="Gene3D" id="2.60.120.290">
    <property type="entry name" value="Spermadhesin, CUB domain"/>
    <property type="match status" value="1"/>
</dbReference>
<accession>A0A9D7XDD6</accession>
<keyword evidence="1" id="KW-0677">Repeat</keyword>
<dbReference type="InterPro" id="IPR000859">
    <property type="entry name" value="CUB_dom"/>
</dbReference>
<proteinExistence type="predicted"/>
<dbReference type="SMART" id="SM00042">
    <property type="entry name" value="CUB"/>
    <property type="match status" value="1"/>
</dbReference>
<dbReference type="AlphaFoldDB" id="A0A9D7XDD6"/>
<evidence type="ECO:0000256" key="2">
    <source>
        <dbReference type="ARBA" id="ARBA00023157"/>
    </source>
</evidence>
<dbReference type="PROSITE" id="PS01180">
    <property type="entry name" value="CUB"/>
    <property type="match status" value="1"/>
</dbReference>
<dbReference type="CDD" id="cd00041">
    <property type="entry name" value="CUB"/>
    <property type="match status" value="1"/>
</dbReference>
<dbReference type="PANTHER" id="PTHR24251">
    <property type="entry name" value="OVOCHYMASE-RELATED"/>
    <property type="match status" value="1"/>
</dbReference>
<protein>
    <submittedName>
        <fullName evidence="4">CUB domain-containing protein</fullName>
    </submittedName>
</protein>
<dbReference type="Proteomes" id="UP000808349">
    <property type="component" value="Unassembled WGS sequence"/>
</dbReference>
<name>A0A9D7XDD6_9BACT</name>
<evidence type="ECO:0000313" key="5">
    <source>
        <dbReference type="Proteomes" id="UP000808349"/>
    </source>
</evidence>